<keyword evidence="2" id="KW-0902">Two-component regulatory system</keyword>
<evidence type="ECO:0000259" key="7">
    <source>
        <dbReference type="PROSITE" id="PS50110"/>
    </source>
</evidence>
<evidence type="ECO:0000256" key="5">
    <source>
        <dbReference type="ARBA" id="ARBA00023163"/>
    </source>
</evidence>
<evidence type="ECO:0000313" key="9">
    <source>
        <dbReference type="Proteomes" id="UP000294853"/>
    </source>
</evidence>
<keyword evidence="4" id="KW-0238">DNA-binding</keyword>
<proteinExistence type="predicted"/>
<evidence type="ECO:0000256" key="2">
    <source>
        <dbReference type="ARBA" id="ARBA00023012"/>
    </source>
</evidence>
<evidence type="ECO:0000313" key="8">
    <source>
        <dbReference type="EMBL" id="QBX55748.1"/>
    </source>
</evidence>
<dbReference type="Proteomes" id="UP000294853">
    <property type="component" value="Chromosome"/>
</dbReference>
<organism evidence="8 9">
    <name type="scientific">Nocardioides seonyuensis</name>
    <dbReference type="NCBI Taxonomy" id="2518371"/>
    <lineage>
        <taxon>Bacteria</taxon>
        <taxon>Bacillati</taxon>
        <taxon>Actinomycetota</taxon>
        <taxon>Actinomycetes</taxon>
        <taxon>Propionibacteriales</taxon>
        <taxon>Nocardioidaceae</taxon>
        <taxon>Nocardioides</taxon>
    </lineage>
</organism>
<protein>
    <submittedName>
        <fullName evidence="8">Response regulator</fullName>
    </submittedName>
</protein>
<reference evidence="8 9" key="1">
    <citation type="submission" date="2019-03" db="EMBL/GenBank/DDBJ databases">
        <title>Three New Species of Nocardioides, Nocardioides euryhalodurans sp. nov., Nocardioides seonyuensis sp. nov. and Nocardioides eburneoflavus sp. nov. Iolated from Soil.</title>
        <authorList>
            <person name="Roh S.G."/>
            <person name="Lee C."/>
            <person name="Kim M.-K."/>
            <person name="Kim S.B."/>
        </authorList>
    </citation>
    <scope>NUCLEOTIDE SEQUENCE [LARGE SCALE GENOMIC DNA]</scope>
    <source>
        <strain evidence="8 9">MMS17-SY207-3</strain>
    </source>
</reference>
<gene>
    <name evidence="8" type="ORF">EXE58_09975</name>
</gene>
<name>A0A4P7IF07_9ACTN</name>
<evidence type="ECO:0000256" key="4">
    <source>
        <dbReference type="ARBA" id="ARBA00023125"/>
    </source>
</evidence>
<dbReference type="SMART" id="SM00448">
    <property type="entry name" value="REC"/>
    <property type="match status" value="1"/>
</dbReference>
<dbReference type="Pfam" id="PF00072">
    <property type="entry name" value="Response_reg"/>
    <property type="match status" value="1"/>
</dbReference>
<dbReference type="InterPro" id="IPR001789">
    <property type="entry name" value="Sig_transdc_resp-reg_receiver"/>
</dbReference>
<keyword evidence="3" id="KW-0805">Transcription regulation</keyword>
<dbReference type="PANTHER" id="PTHR48111">
    <property type="entry name" value="REGULATOR OF RPOS"/>
    <property type="match status" value="1"/>
</dbReference>
<dbReference type="AlphaFoldDB" id="A0A4P7IF07"/>
<keyword evidence="5" id="KW-0804">Transcription</keyword>
<feature type="modified residue" description="4-aspartylphosphate" evidence="6">
    <location>
        <position position="58"/>
    </location>
</feature>
<keyword evidence="9" id="KW-1185">Reference proteome</keyword>
<dbReference type="SUPFAM" id="SSF52172">
    <property type="entry name" value="CheY-like"/>
    <property type="match status" value="1"/>
</dbReference>
<dbReference type="CDD" id="cd17535">
    <property type="entry name" value="REC_NarL-like"/>
    <property type="match status" value="1"/>
</dbReference>
<dbReference type="PANTHER" id="PTHR48111:SF1">
    <property type="entry name" value="TWO-COMPONENT RESPONSE REGULATOR ORR33"/>
    <property type="match status" value="1"/>
</dbReference>
<dbReference type="GO" id="GO:0005829">
    <property type="term" value="C:cytosol"/>
    <property type="evidence" value="ECO:0007669"/>
    <property type="project" value="TreeGrafter"/>
</dbReference>
<dbReference type="OrthoDB" id="7352332at2"/>
<dbReference type="GO" id="GO:0000156">
    <property type="term" value="F:phosphorelay response regulator activity"/>
    <property type="evidence" value="ECO:0007669"/>
    <property type="project" value="TreeGrafter"/>
</dbReference>
<keyword evidence="1 6" id="KW-0597">Phosphoprotein</keyword>
<sequence>MVVADVRVLVVDDQQPFREAAAAVLLATEGFALVGSAIDGPSSLAAVERLRPDLVLMDVNLPGMDGLEATRRIRAAGASPAVVLVSTYALGDLGADPLAAGADAYVTKADFDSECLRSLLTIVRRRTQG</sequence>
<dbReference type="EMBL" id="CP038436">
    <property type="protein sequence ID" value="QBX55748.1"/>
    <property type="molecule type" value="Genomic_DNA"/>
</dbReference>
<feature type="domain" description="Response regulatory" evidence="7">
    <location>
        <begin position="7"/>
        <end position="123"/>
    </location>
</feature>
<evidence type="ECO:0000256" key="6">
    <source>
        <dbReference type="PROSITE-ProRule" id="PRU00169"/>
    </source>
</evidence>
<evidence type="ECO:0000256" key="3">
    <source>
        <dbReference type="ARBA" id="ARBA00023015"/>
    </source>
</evidence>
<dbReference type="GO" id="GO:0000976">
    <property type="term" value="F:transcription cis-regulatory region binding"/>
    <property type="evidence" value="ECO:0007669"/>
    <property type="project" value="TreeGrafter"/>
</dbReference>
<dbReference type="InterPro" id="IPR011006">
    <property type="entry name" value="CheY-like_superfamily"/>
</dbReference>
<evidence type="ECO:0000256" key="1">
    <source>
        <dbReference type="ARBA" id="ARBA00022553"/>
    </source>
</evidence>
<accession>A0A4P7IF07</accession>
<dbReference type="GO" id="GO:0032993">
    <property type="term" value="C:protein-DNA complex"/>
    <property type="evidence" value="ECO:0007669"/>
    <property type="project" value="TreeGrafter"/>
</dbReference>
<dbReference type="InterPro" id="IPR058245">
    <property type="entry name" value="NreC/VraR/RcsB-like_REC"/>
</dbReference>
<dbReference type="KEGG" id="nsn:EXE58_09975"/>
<dbReference type="PROSITE" id="PS50110">
    <property type="entry name" value="RESPONSE_REGULATORY"/>
    <property type="match status" value="1"/>
</dbReference>
<dbReference type="Gene3D" id="3.40.50.2300">
    <property type="match status" value="1"/>
</dbReference>
<dbReference type="GO" id="GO:0006355">
    <property type="term" value="P:regulation of DNA-templated transcription"/>
    <property type="evidence" value="ECO:0007669"/>
    <property type="project" value="TreeGrafter"/>
</dbReference>
<dbReference type="InterPro" id="IPR039420">
    <property type="entry name" value="WalR-like"/>
</dbReference>